<keyword evidence="1" id="KW-0732">Signal</keyword>
<evidence type="ECO:0000256" key="1">
    <source>
        <dbReference type="SAM" id="SignalP"/>
    </source>
</evidence>
<keyword evidence="3" id="KW-1185">Reference proteome</keyword>
<feature type="chain" id="PRO_5040157946" evidence="1">
    <location>
        <begin position="27"/>
        <end position="341"/>
    </location>
</feature>
<proteinExistence type="predicted"/>
<dbReference type="EMBL" id="CAICTM010001787">
    <property type="protein sequence ID" value="CAB9526175.1"/>
    <property type="molecule type" value="Genomic_DNA"/>
</dbReference>
<protein>
    <submittedName>
        <fullName evidence="2">Uncharacterized protein</fullName>
    </submittedName>
</protein>
<dbReference type="InterPro" id="IPR005046">
    <property type="entry name" value="DUF285"/>
</dbReference>
<dbReference type="AlphaFoldDB" id="A0A9N8EWU5"/>
<comment type="caution">
    <text evidence="2">The sequence shown here is derived from an EMBL/GenBank/DDBJ whole genome shotgun (WGS) entry which is preliminary data.</text>
</comment>
<evidence type="ECO:0000313" key="3">
    <source>
        <dbReference type="Proteomes" id="UP001153069"/>
    </source>
</evidence>
<feature type="signal peptide" evidence="1">
    <location>
        <begin position="1"/>
        <end position="26"/>
    </location>
</feature>
<dbReference type="OrthoDB" id="47649at2759"/>
<name>A0A9N8EWU5_9STRA</name>
<organism evidence="2 3">
    <name type="scientific">Seminavis robusta</name>
    <dbReference type="NCBI Taxonomy" id="568900"/>
    <lineage>
        <taxon>Eukaryota</taxon>
        <taxon>Sar</taxon>
        <taxon>Stramenopiles</taxon>
        <taxon>Ochrophyta</taxon>
        <taxon>Bacillariophyta</taxon>
        <taxon>Bacillariophyceae</taxon>
        <taxon>Bacillariophycidae</taxon>
        <taxon>Naviculales</taxon>
        <taxon>Naviculaceae</taxon>
        <taxon>Seminavis</taxon>
    </lineage>
</organism>
<accession>A0A9N8EWU5</accession>
<reference evidence="2" key="1">
    <citation type="submission" date="2020-06" db="EMBL/GenBank/DDBJ databases">
        <authorList>
            <consortium name="Plant Systems Biology data submission"/>
        </authorList>
    </citation>
    <scope>NUCLEOTIDE SEQUENCE</scope>
    <source>
        <strain evidence="2">D6</strain>
    </source>
</reference>
<dbReference type="Pfam" id="PF03382">
    <property type="entry name" value="DUF285"/>
    <property type="match status" value="1"/>
</dbReference>
<dbReference type="PROSITE" id="PS51257">
    <property type="entry name" value="PROKAR_LIPOPROTEIN"/>
    <property type="match status" value="1"/>
</dbReference>
<evidence type="ECO:0000313" key="2">
    <source>
        <dbReference type="EMBL" id="CAB9526175.1"/>
    </source>
</evidence>
<dbReference type="Proteomes" id="UP001153069">
    <property type="component" value="Unassembled WGS sequence"/>
</dbReference>
<sequence>MSLFRNLLTLVLVISVCGCCFEGVSGQECFNTKDELSQAIVAYMADKSATSEVASKYGHPIGNWCVSRITDFSGLFANQGAFNEDLVGWDTSSVTNMEGCFERCVSFFGQVQSWDVSKVTSFKSMFRQSPRFTGDLSQWDMSNARDVSFMFYNSASIQTDLSKWNVGKVLTFESFASAAGNLNTDISAWDISAANNFMDMFGRGAAMDKNLCAWGDKMNRNANVENIFGSRDFTASNCPNPFDPSFDVRPPGPFCHNCGASNEQSLDNTATNMDGSTIITTPAPAPPPDTTTEMTIYDVEDTVDASNEADNNNNDSSGGTIWRLSSWTIVPFLLLLLTWQW</sequence>
<dbReference type="InterPro" id="IPR011889">
    <property type="entry name" value="Liste_lipo_26"/>
</dbReference>
<dbReference type="NCBIfam" id="TIGR02167">
    <property type="entry name" value="Liste_lipo_26"/>
    <property type="match status" value="2"/>
</dbReference>
<gene>
    <name evidence="2" type="ORF">SEMRO_1789_G297670.1</name>
</gene>